<evidence type="ECO:0000313" key="9">
    <source>
        <dbReference type="Proteomes" id="UP000000305"/>
    </source>
</evidence>
<gene>
    <name evidence="7" type="ORF">DAPPUDRAFT_325857</name>
    <name evidence="8" type="ORF">DAPPUDRAFT_325858</name>
</gene>
<keyword evidence="9" id="KW-1185">Reference proteome</keyword>
<dbReference type="GO" id="GO:0032979">
    <property type="term" value="P:protein insertion into mitochondrial inner membrane from matrix"/>
    <property type="evidence" value="ECO:0000318"/>
    <property type="project" value="GO_Central"/>
</dbReference>
<dbReference type="HOGENOM" id="CLU_029282_2_0_1"/>
<keyword evidence="2 5" id="KW-0812">Transmembrane</keyword>
<dbReference type="EMBL" id="GL732595">
    <property type="protein sequence ID" value="EFX72808.1"/>
    <property type="molecule type" value="Genomic_DNA"/>
</dbReference>
<reference evidence="7 9" key="1">
    <citation type="journal article" date="2011" name="Science">
        <title>The ecoresponsive genome of Daphnia pulex.</title>
        <authorList>
            <person name="Colbourne J.K."/>
            <person name="Pfrender M.E."/>
            <person name="Gilbert D."/>
            <person name="Thomas W.K."/>
            <person name="Tucker A."/>
            <person name="Oakley T.H."/>
            <person name="Tokishita S."/>
            <person name="Aerts A."/>
            <person name="Arnold G.J."/>
            <person name="Basu M.K."/>
            <person name="Bauer D.J."/>
            <person name="Caceres C.E."/>
            <person name="Carmel L."/>
            <person name="Casola C."/>
            <person name="Choi J.H."/>
            <person name="Detter J.C."/>
            <person name="Dong Q."/>
            <person name="Dusheyko S."/>
            <person name="Eads B.D."/>
            <person name="Frohlich T."/>
            <person name="Geiler-Samerotte K.A."/>
            <person name="Gerlach D."/>
            <person name="Hatcher P."/>
            <person name="Jogdeo S."/>
            <person name="Krijgsveld J."/>
            <person name="Kriventseva E.V."/>
            <person name="Kultz D."/>
            <person name="Laforsch C."/>
            <person name="Lindquist E."/>
            <person name="Lopez J."/>
            <person name="Manak J.R."/>
            <person name="Muller J."/>
            <person name="Pangilinan J."/>
            <person name="Patwardhan R.P."/>
            <person name="Pitluck S."/>
            <person name="Pritham E.J."/>
            <person name="Rechtsteiner A."/>
            <person name="Rho M."/>
            <person name="Rogozin I.B."/>
            <person name="Sakarya O."/>
            <person name="Salamov A."/>
            <person name="Schaack S."/>
            <person name="Shapiro H."/>
            <person name="Shiga Y."/>
            <person name="Skalitzky C."/>
            <person name="Smith Z."/>
            <person name="Souvorov A."/>
            <person name="Sung W."/>
            <person name="Tang Z."/>
            <person name="Tsuchiya D."/>
            <person name="Tu H."/>
            <person name="Vos H."/>
            <person name="Wang M."/>
            <person name="Wolf Y.I."/>
            <person name="Yamagata H."/>
            <person name="Yamada T."/>
            <person name="Ye Y."/>
            <person name="Shaw J.R."/>
            <person name="Andrews J."/>
            <person name="Crease T.J."/>
            <person name="Tang H."/>
            <person name="Lucas S.M."/>
            <person name="Robertson H.M."/>
            <person name="Bork P."/>
            <person name="Koonin E.V."/>
            <person name="Zdobnov E.M."/>
            <person name="Grigoriev I.V."/>
            <person name="Lynch M."/>
            <person name="Boore J.L."/>
        </authorList>
    </citation>
    <scope>NUCLEOTIDE SEQUENCE [LARGE SCALE GENOMIC DNA]</scope>
</reference>
<dbReference type="PANTHER" id="PTHR12428:SF65">
    <property type="entry name" value="CYTOCHROME C OXIDASE ASSEMBLY PROTEIN COX18, MITOCHONDRIAL"/>
    <property type="match status" value="1"/>
</dbReference>
<evidence type="ECO:0000313" key="7">
    <source>
        <dbReference type="EMBL" id="EFX72808.1"/>
    </source>
</evidence>
<evidence type="ECO:0000256" key="5">
    <source>
        <dbReference type="RuleBase" id="RU003945"/>
    </source>
</evidence>
<dbReference type="CDD" id="cd20069">
    <property type="entry name" value="5TM_Oxa1-like"/>
    <property type="match status" value="1"/>
</dbReference>
<dbReference type="STRING" id="6669.E9H5Z5"/>
<comment type="subcellular location">
    <subcellularLocation>
        <location evidence="1 5">Membrane</location>
        <topology evidence="1 5">Multi-pass membrane protein</topology>
    </subcellularLocation>
</comment>
<dbReference type="AlphaFoldDB" id="E9H5Z5"/>
<dbReference type="Proteomes" id="UP000000305">
    <property type="component" value="Unassembled WGS sequence"/>
</dbReference>
<evidence type="ECO:0000256" key="2">
    <source>
        <dbReference type="ARBA" id="ARBA00022692"/>
    </source>
</evidence>
<dbReference type="OrthoDB" id="2148490at2759"/>
<protein>
    <recommendedName>
        <fullName evidence="6">Membrane insertase YidC/Oxa/ALB C-terminal domain-containing protein</fullName>
    </recommendedName>
</protein>
<dbReference type="KEGG" id="dpx:DAPPUDRAFT_325858"/>
<dbReference type="eggNOG" id="KOG1239">
    <property type="taxonomic scope" value="Eukaryota"/>
</dbReference>
<dbReference type="KEGG" id="dpx:DAPPUDRAFT_325857"/>
<evidence type="ECO:0000259" key="6">
    <source>
        <dbReference type="Pfam" id="PF02096"/>
    </source>
</evidence>
<accession>E9H5Z5</accession>
<dbReference type="GO" id="GO:0005743">
    <property type="term" value="C:mitochondrial inner membrane"/>
    <property type="evidence" value="ECO:0000318"/>
    <property type="project" value="GO_Central"/>
</dbReference>
<dbReference type="Pfam" id="PF02096">
    <property type="entry name" value="60KD_IMP"/>
    <property type="match status" value="1"/>
</dbReference>
<keyword evidence="3" id="KW-1133">Transmembrane helix</keyword>
<dbReference type="EMBL" id="GL732595">
    <property type="protein sequence ID" value="EFX72809.1"/>
    <property type="molecule type" value="Genomic_DNA"/>
</dbReference>
<dbReference type="FunCoup" id="E9H5Z5">
    <property type="interactions" value="633"/>
</dbReference>
<organism evidence="7 9">
    <name type="scientific">Daphnia pulex</name>
    <name type="common">Water flea</name>
    <dbReference type="NCBI Taxonomy" id="6669"/>
    <lineage>
        <taxon>Eukaryota</taxon>
        <taxon>Metazoa</taxon>
        <taxon>Ecdysozoa</taxon>
        <taxon>Arthropoda</taxon>
        <taxon>Crustacea</taxon>
        <taxon>Branchiopoda</taxon>
        <taxon>Diplostraca</taxon>
        <taxon>Cladocera</taxon>
        <taxon>Anomopoda</taxon>
        <taxon>Daphniidae</taxon>
        <taxon>Daphnia</taxon>
    </lineage>
</organism>
<dbReference type="InterPro" id="IPR028055">
    <property type="entry name" value="YidC/Oxa/ALB_C"/>
</dbReference>
<dbReference type="GO" id="GO:0032977">
    <property type="term" value="F:membrane insertase activity"/>
    <property type="evidence" value="ECO:0000318"/>
    <property type="project" value="GO_Central"/>
</dbReference>
<dbReference type="InterPro" id="IPR001708">
    <property type="entry name" value="YidC/ALB3/OXA1/COX18"/>
</dbReference>
<dbReference type="PANTHER" id="PTHR12428">
    <property type="entry name" value="OXA1"/>
    <property type="match status" value="1"/>
</dbReference>
<keyword evidence="4" id="KW-0472">Membrane</keyword>
<feature type="domain" description="Membrane insertase YidC/Oxa/ALB C-terminal" evidence="6">
    <location>
        <begin position="79"/>
        <end position="296"/>
    </location>
</feature>
<sequence length="332" mass="37493">MFRIKPVVLFPPASLKKLVNTTHYLPRSQLILQSCRAASTATGNTTFLSQIYSDLSGSSWVVNTQHLLETVHDYTHLPWWATIVVSTISLRLAITLPLAAYQHIIYARLGNLKPEMDAILKDLKKETDRAVIMYKWDAKKAKLAFHVSAKKQWNLLIQRDNCHQFKATVLLWGQIPLWVCMSVALRNMAMMLPVQTIDAQILYLSLSTGGFGWIPNLTEVDHSLILPVFMALTNLAIIQIQVMSKVGPSSRLSNAMMNVLRVFCLVMVPVAAYAPADVALYWTVSSVYGLAQNLVLLSPSFRRFSRIPVTPGERPQPYRHIVNQIKAHRLFQ</sequence>
<dbReference type="OMA" id="AMARQKF"/>
<proteinExistence type="inferred from homology"/>
<evidence type="ECO:0000313" key="8">
    <source>
        <dbReference type="EMBL" id="EFX72809.1"/>
    </source>
</evidence>
<evidence type="ECO:0000256" key="3">
    <source>
        <dbReference type="ARBA" id="ARBA00022989"/>
    </source>
</evidence>
<name>E9H5Z5_DAPPU</name>
<evidence type="ECO:0000256" key="4">
    <source>
        <dbReference type="ARBA" id="ARBA00023136"/>
    </source>
</evidence>
<evidence type="ECO:0000256" key="1">
    <source>
        <dbReference type="ARBA" id="ARBA00004141"/>
    </source>
</evidence>
<comment type="similarity">
    <text evidence="5">Belongs to the OXA1/ALB3/YidC family.</text>
</comment>
<dbReference type="GO" id="GO:0033617">
    <property type="term" value="P:mitochondrial respiratory chain complex IV assembly"/>
    <property type="evidence" value="ECO:0000318"/>
    <property type="project" value="GO_Central"/>
</dbReference>